<feature type="signal peptide" evidence="2">
    <location>
        <begin position="1"/>
        <end position="25"/>
    </location>
</feature>
<keyword evidence="4" id="KW-1185">Reference proteome</keyword>
<reference evidence="3 4" key="1">
    <citation type="journal article" date="2016" name="Mol. Biol. Evol.">
        <title>Comparative Genomics of Early-Diverging Mushroom-Forming Fungi Provides Insights into the Origins of Lignocellulose Decay Capabilities.</title>
        <authorList>
            <person name="Nagy L.G."/>
            <person name="Riley R."/>
            <person name="Tritt A."/>
            <person name="Adam C."/>
            <person name="Daum C."/>
            <person name="Floudas D."/>
            <person name="Sun H."/>
            <person name="Yadav J.S."/>
            <person name="Pangilinan J."/>
            <person name="Larsson K.H."/>
            <person name="Matsuura K."/>
            <person name="Barry K."/>
            <person name="Labutti K."/>
            <person name="Kuo R."/>
            <person name="Ohm R.A."/>
            <person name="Bhattacharya S.S."/>
            <person name="Shirouzu T."/>
            <person name="Yoshinaga Y."/>
            <person name="Martin F.M."/>
            <person name="Grigoriev I.V."/>
            <person name="Hibbett D.S."/>
        </authorList>
    </citation>
    <scope>NUCLEOTIDE SEQUENCE [LARGE SCALE GENOMIC DNA]</scope>
    <source>
        <strain evidence="3 4">93-53</strain>
    </source>
</reference>
<dbReference type="AlphaFoldDB" id="A0A165DFT2"/>
<evidence type="ECO:0000256" key="1">
    <source>
        <dbReference type="SAM" id="MobiDB-lite"/>
    </source>
</evidence>
<keyword evidence="2" id="KW-0732">Signal</keyword>
<feature type="region of interest" description="Disordered" evidence="1">
    <location>
        <begin position="178"/>
        <end position="244"/>
    </location>
</feature>
<evidence type="ECO:0000313" key="4">
    <source>
        <dbReference type="Proteomes" id="UP000076871"/>
    </source>
</evidence>
<dbReference type="GeneID" id="63818861"/>
<dbReference type="Proteomes" id="UP000076871">
    <property type="component" value="Unassembled WGS sequence"/>
</dbReference>
<sequence length="256" mass="28013">MLANKSRWALLSLCLLVASGLGVGAQDTSSSASVSVTGTFFPLFAALSQRSRMSGWEVKSLTRREGVAPPFALGWGALVYGPHSVRRAQYGWALPGCIRARACVLIGRLRSCHTTSTSTRNADSGANEAFQRPHRPPALVPPLSYPLRQQCQVQAPARAFRSPVRPLPRRASPLLRTAAASSRARQRAQAKTAVASPPRPGAARQALQVPRSRCPRQFPSLPRRHLCHPRPPKSLPPPRPSRCRRPRWLLLGLRRA</sequence>
<proteinExistence type="predicted"/>
<feature type="compositionally biased region" description="Polar residues" evidence="1">
    <location>
        <begin position="115"/>
        <end position="124"/>
    </location>
</feature>
<dbReference type="InParanoid" id="A0A165DFT2"/>
<feature type="chain" id="PRO_5007856536" evidence="2">
    <location>
        <begin position="26"/>
        <end position="256"/>
    </location>
</feature>
<dbReference type="RefSeq" id="XP_040762537.1">
    <property type="nucleotide sequence ID" value="XM_040901830.1"/>
</dbReference>
<feature type="compositionally biased region" description="Basic residues" evidence="1">
    <location>
        <begin position="222"/>
        <end position="231"/>
    </location>
</feature>
<feature type="compositionally biased region" description="Low complexity" evidence="1">
    <location>
        <begin position="178"/>
        <end position="195"/>
    </location>
</feature>
<evidence type="ECO:0000313" key="3">
    <source>
        <dbReference type="EMBL" id="KZT04797.1"/>
    </source>
</evidence>
<dbReference type="EMBL" id="KV427634">
    <property type="protein sequence ID" value="KZT04797.1"/>
    <property type="molecule type" value="Genomic_DNA"/>
</dbReference>
<organism evidence="3 4">
    <name type="scientific">Laetiporus sulphureus 93-53</name>
    <dbReference type="NCBI Taxonomy" id="1314785"/>
    <lineage>
        <taxon>Eukaryota</taxon>
        <taxon>Fungi</taxon>
        <taxon>Dikarya</taxon>
        <taxon>Basidiomycota</taxon>
        <taxon>Agaricomycotina</taxon>
        <taxon>Agaricomycetes</taxon>
        <taxon>Polyporales</taxon>
        <taxon>Laetiporus</taxon>
    </lineage>
</organism>
<name>A0A165DFT2_9APHY</name>
<evidence type="ECO:0000256" key="2">
    <source>
        <dbReference type="SAM" id="SignalP"/>
    </source>
</evidence>
<feature type="region of interest" description="Disordered" evidence="1">
    <location>
        <begin position="115"/>
        <end position="135"/>
    </location>
</feature>
<accession>A0A165DFT2</accession>
<gene>
    <name evidence="3" type="ORF">LAESUDRAFT_284186</name>
</gene>
<protein>
    <submittedName>
        <fullName evidence="3">Uncharacterized protein</fullName>
    </submittedName>
</protein>